<accession>A0A3P7ZMZ8</accession>
<dbReference type="AlphaFoldDB" id="A0A183FRT9"/>
<dbReference type="WBParaSite" id="HPBE_0001058001-mRNA-1">
    <property type="protein sequence ID" value="HPBE_0001058001-mRNA-1"/>
    <property type="gene ID" value="HPBE_0001058001"/>
</dbReference>
<evidence type="ECO:0000313" key="2">
    <source>
        <dbReference type="Proteomes" id="UP000050761"/>
    </source>
</evidence>
<reference evidence="1 2" key="1">
    <citation type="submission" date="2018-11" db="EMBL/GenBank/DDBJ databases">
        <authorList>
            <consortium name="Pathogen Informatics"/>
        </authorList>
    </citation>
    <scope>NUCLEOTIDE SEQUENCE [LARGE SCALE GENOMIC DNA]</scope>
</reference>
<name>A0A183FRT9_HELPZ</name>
<protein>
    <submittedName>
        <fullName evidence="3">Ovule protein</fullName>
    </submittedName>
</protein>
<dbReference type="EMBL" id="UZAH01026810">
    <property type="protein sequence ID" value="VDO85577.1"/>
    <property type="molecule type" value="Genomic_DNA"/>
</dbReference>
<proteinExistence type="predicted"/>
<dbReference type="Proteomes" id="UP000050761">
    <property type="component" value="Unassembled WGS sequence"/>
</dbReference>
<accession>A0A183FRT9</accession>
<keyword evidence="2" id="KW-1185">Reference proteome</keyword>
<gene>
    <name evidence="1" type="ORF">HPBE_LOCUS10581</name>
</gene>
<dbReference type="OrthoDB" id="10628018at2759"/>
<organism evidence="2 3">
    <name type="scientific">Heligmosomoides polygyrus</name>
    <name type="common">Parasitic roundworm</name>
    <dbReference type="NCBI Taxonomy" id="6339"/>
    <lineage>
        <taxon>Eukaryota</taxon>
        <taxon>Metazoa</taxon>
        <taxon>Ecdysozoa</taxon>
        <taxon>Nematoda</taxon>
        <taxon>Chromadorea</taxon>
        <taxon>Rhabditida</taxon>
        <taxon>Rhabditina</taxon>
        <taxon>Rhabditomorpha</taxon>
        <taxon>Strongyloidea</taxon>
        <taxon>Heligmosomidae</taxon>
        <taxon>Heligmosomoides</taxon>
    </lineage>
</organism>
<evidence type="ECO:0000313" key="1">
    <source>
        <dbReference type="EMBL" id="VDO85577.1"/>
    </source>
</evidence>
<sequence>MVFIQVELKHHAQVQDLVGFLLSRSYNNFRVAEQDMFLPGFANFSAMQMTPTMASTMSKDSASSSHAECPILDSQGELDMSPMSFASRLMAQKPICMEILEDDDNDLSIDNPNESGEKAVEKHKLKADVVKSKEKQIVEEIGE</sequence>
<reference evidence="3" key="2">
    <citation type="submission" date="2019-09" db="UniProtKB">
        <authorList>
            <consortium name="WormBaseParasite"/>
        </authorList>
    </citation>
    <scope>IDENTIFICATION</scope>
</reference>
<evidence type="ECO:0000313" key="3">
    <source>
        <dbReference type="WBParaSite" id="HPBE_0001058001-mRNA-1"/>
    </source>
</evidence>